<organism evidence="2">
    <name type="scientific">Tanacetum cinerariifolium</name>
    <name type="common">Dalmatian daisy</name>
    <name type="synonym">Chrysanthemum cinerariifolium</name>
    <dbReference type="NCBI Taxonomy" id="118510"/>
    <lineage>
        <taxon>Eukaryota</taxon>
        <taxon>Viridiplantae</taxon>
        <taxon>Streptophyta</taxon>
        <taxon>Embryophyta</taxon>
        <taxon>Tracheophyta</taxon>
        <taxon>Spermatophyta</taxon>
        <taxon>Magnoliopsida</taxon>
        <taxon>eudicotyledons</taxon>
        <taxon>Gunneridae</taxon>
        <taxon>Pentapetalae</taxon>
        <taxon>asterids</taxon>
        <taxon>campanulids</taxon>
        <taxon>Asterales</taxon>
        <taxon>Asteraceae</taxon>
        <taxon>Asteroideae</taxon>
        <taxon>Anthemideae</taxon>
        <taxon>Anthemidinae</taxon>
        <taxon>Tanacetum</taxon>
    </lineage>
</organism>
<comment type="caution">
    <text evidence="2">The sequence shown here is derived from an EMBL/GenBank/DDBJ whole genome shotgun (WGS) entry which is preliminary data.</text>
</comment>
<proteinExistence type="predicted"/>
<evidence type="ECO:0000313" key="2">
    <source>
        <dbReference type="EMBL" id="GEW20734.1"/>
    </source>
</evidence>
<evidence type="ECO:0000256" key="1">
    <source>
        <dbReference type="SAM" id="MobiDB-lite"/>
    </source>
</evidence>
<keyword evidence="2" id="KW-0548">Nucleotidyltransferase</keyword>
<dbReference type="AlphaFoldDB" id="A0A699GS83"/>
<protein>
    <submittedName>
        <fullName evidence="2">RNA-directed DNA polymerase, eukaryota, nucleotide-binding alpha-beta plait domain protein</fullName>
    </submittedName>
</protein>
<keyword evidence="2" id="KW-0808">Transferase</keyword>
<sequence length="216" mass="24334">MRSKIGKRFGFVRFVSVKNEESFSRSLATIWIGSFNMYASVARFQRQEKAGEKPKKETVKVADRVKKQACKVISGLTRSSPSYVFVLNGGVGRKGKGNGMEMKTITLTDHELVHIINSLEVALVKSVIATNQIKFISEVVKVVIHGEEYDVHIHELGFLSINMDHLCLKNPNSDSKVDVEFNNEEDSRNEGDLHGLFQEEQVETTENDKRDMDVNG</sequence>
<reference evidence="2" key="1">
    <citation type="journal article" date="2019" name="Sci. Rep.">
        <title>Draft genome of Tanacetum cinerariifolium, the natural source of mosquito coil.</title>
        <authorList>
            <person name="Yamashiro T."/>
            <person name="Shiraishi A."/>
            <person name="Satake H."/>
            <person name="Nakayama K."/>
        </authorList>
    </citation>
    <scope>NUCLEOTIDE SEQUENCE</scope>
</reference>
<accession>A0A699GS83</accession>
<dbReference type="GO" id="GO:0003964">
    <property type="term" value="F:RNA-directed DNA polymerase activity"/>
    <property type="evidence" value="ECO:0007669"/>
    <property type="project" value="UniProtKB-KW"/>
</dbReference>
<feature type="compositionally biased region" description="Basic and acidic residues" evidence="1">
    <location>
        <begin position="178"/>
        <end position="193"/>
    </location>
</feature>
<dbReference type="EMBL" id="BKCJ010049162">
    <property type="protein sequence ID" value="GEW20734.1"/>
    <property type="molecule type" value="Genomic_DNA"/>
</dbReference>
<gene>
    <name evidence="2" type="ORF">Tci_192710</name>
</gene>
<keyword evidence="2" id="KW-0695">RNA-directed DNA polymerase</keyword>
<name>A0A699GS83_TANCI</name>
<feature type="region of interest" description="Disordered" evidence="1">
    <location>
        <begin position="178"/>
        <end position="216"/>
    </location>
</feature>
<feature type="compositionally biased region" description="Basic and acidic residues" evidence="1">
    <location>
        <begin position="206"/>
        <end position="216"/>
    </location>
</feature>